<name>A0A2K9NAA4_9PROT</name>
<dbReference type="AlphaFoldDB" id="A0A2K9NAA4"/>
<dbReference type="RefSeq" id="WP_102111783.1">
    <property type="nucleotide sequence ID" value="NZ_BMGN01000002.1"/>
</dbReference>
<sequence>MTGAPDSAPEPDLAAIAADLSESVAALSTASALGLPDLLARIDALKARIDNLEAKIRAEIQDEAGTNLCP</sequence>
<evidence type="ECO:0000313" key="1">
    <source>
        <dbReference type="EMBL" id="AUN30080.1"/>
    </source>
</evidence>
<reference evidence="1 2" key="1">
    <citation type="submission" date="2017-12" db="EMBL/GenBank/DDBJ databases">
        <title>Genomes of bacteria within cyanobacterial aggregates.</title>
        <authorList>
            <person name="Cai H."/>
        </authorList>
    </citation>
    <scope>NUCLEOTIDE SEQUENCE [LARGE SCALE GENOMIC DNA]</scope>
    <source>
        <strain evidence="1 2">TH16</strain>
    </source>
</reference>
<accession>A0A2K9NAA4</accession>
<dbReference type="KEGG" id="ncb:C0V82_07430"/>
<protein>
    <submittedName>
        <fullName evidence="1">Uncharacterized protein</fullName>
    </submittedName>
</protein>
<dbReference type="Proteomes" id="UP000234752">
    <property type="component" value="Chromosome eg_1"/>
</dbReference>
<dbReference type="EMBL" id="CP025611">
    <property type="protein sequence ID" value="AUN30080.1"/>
    <property type="molecule type" value="Genomic_DNA"/>
</dbReference>
<organism evidence="1 2">
    <name type="scientific">Niveispirillum cyanobacteriorum</name>
    <dbReference type="NCBI Taxonomy" id="1612173"/>
    <lineage>
        <taxon>Bacteria</taxon>
        <taxon>Pseudomonadati</taxon>
        <taxon>Pseudomonadota</taxon>
        <taxon>Alphaproteobacteria</taxon>
        <taxon>Rhodospirillales</taxon>
        <taxon>Azospirillaceae</taxon>
        <taxon>Niveispirillum</taxon>
    </lineage>
</organism>
<keyword evidence="2" id="KW-1185">Reference proteome</keyword>
<evidence type="ECO:0000313" key="2">
    <source>
        <dbReference type="Proteomes" id="UP000234752"/>
    </source>
</evidence>
<proteinExistence type="predicted"/>
<gene>
    <name evidence="1" type="ORF">C0V82_07430</name>
</gene>
<dbReference type="OrthoDB" id="8480683at2"/>